<protein>
    <submittedName>
        <fullName evidence="1">Uncharacterized protein</fullName>
    </submittedName>
</protein>
<evidence type="ECO:0000313" key="1">
    <source>
        <dbReference type="EMBL" id="KAK7496855.1"/>
    </source>
</evidence>
<comment type="caution">
    <text evidence="1">The sequence shown here is derived from an EMBL/GenBank/DDBJ whole genome shotgun (WGS) entry which is preliminary data.</text>
</comment>
<reference evidence="1 2" key="1">
    <citation type="journal article" date="2023" name="Sci. Data">
        <title>Genome assembly of the Korean intertidal mud-creeper Batillaria attramentaria.</title>
        <authorList>
            <person name="Patra A.K."/>
            <person name="Ho P.T."/>
            <person name="Jun S."/>
            <person name="Lee S.J."/>
            <person name="Kim Y."/>
            <person name="Won Y.J."/>
        </authorList>
    </citation>
    <scope>NUCLEOTIDE SEQUENCE [LARGE SCALE GENOMIC DNA]</scope>
    <source>
        <strain evidence="1">Wonlab-2016</strain>
    </source>
</reference>
<dbReference type="AlphaFoldDB" id="A0ABD0LC51"/>
<accession>A0ABD0LC51</accession>
<organism evidence="1 2">
    <name type="scientific">Batillaria attramentaria</name>
    <dbReference type="NCBI Taxonomy" id="370345"/>
    <lineage>
        <taxon>Eukaryota</taxon>
        <taxon>Metazoa</taxon>
        <taxon>Spiralia</taxon>
        <taxon>Lophotrochozoa</taxon>
        <taxon>Mollusca</taxon>
        <taxon>Gastropoda</taxon>
        <taxon>Caenogastropoda</taxon>
        <taxon>Sorbeoconcha</taxon>
        <taxon>Cerithioidea</taxon>
        <taxon>Batillariidae</taxon>
        <taxon>Batillaria</taxon>
    </lineage>
</organism>
<gene>
    <name evidence="1" type="ORF">BaRGS_00011835</name>
</gene>
<name>A0ABD0LC51_9CAEN</name>
<keyword evidence="2" id="KW-1185">Reference proteome</keyword>
<dbReference type="EMBL" id="JACVVK020000063">
    <property type="protein sequence ID" value="KAK7496855.1"/>
    <property type="molecule type" value="Genomic_DNA"/>
</dbReference>
<evidence type="ECO:0000313" key="2">
    <source>
        <dbReference type="Proteomes" id="UP001519460"/>
    </source>
</evidence>
<proteinExistence type="predicted"/>
<dbReference type="Proteomes" id="UP001519460">
    <property type="component" value="Unassembled WGS sequence"/>
</dbReference>
<sequence>MSADVVLEHPVGVLLQELCVTQAARVVNTEWKNSPSTTLLRRPLYEWLTVDISSDPGRQSSRLRRLLFCTNWCMRKLNSKTDVCGIVSQETIKMNMSGANFVPAAHCDRHSTNCPLTGGGYDPCLAIPIEQR</sequence>